<name>A0ABN2R601_9PSEU</name>
<evidence type="ECO:0000256" key="3">
    <source>
        <dbReference type="ARBA" id="ARBA00022679"/>
    </source>
</evidence>
<dbReference type="InterPro" id="IPR014030">
    <property type="entry name" value="Ketoacyl_synth_N"/>
</dbReference>
<keyword evidence="4" id="KW-0012">Acyltransferase</keyword>
<feature type="domain" description="Ketosynthase family 3 (KS3)" evidence="7">
    <location>
        <begin position="1438"/>
        <end position="1861"/>
    </location>
</feature>
<evidence type="ECO:0000313" key="8">
    <source>
        <dbReference type="EMBL" id="GAA1964239.1"/>
    </source>
</evidence>
<dbReference type="InterPro" id="IPR009081">
    <property type="entry name" value="PP-bd_ACP"/>
</dbReference>
<dbReference type="InterPro" id="IPR016036">
    <property type="entry name" value="Malonyl_transacylase_ACP-bd"/>
</dbReference>
<dbReference type="Pfam" id="PF02801">
    <property type="entry name" value="Ketoacyl-synt_C"/>
    <property type="match status" value="2"/>
</dbReference>
<keyword evidence="3" id="KW-0808">Transferase</keyword>
<evidence type="ECO:0000256" key="4">
    <source>
        <dbReference type="ARBA" id="ARBA00023315"/>
    </source>
</evidence>
<dbReference type="Pfam" id="PF08659">
    <property type="entry name" value="KR"/>
    <property type="match status" value="2"/>
</dbReference>
<dbReference type="InterPro" id="IPR018201">
    <property type="entry name" value="Ketoacyl_synth_AS"/>
</dbReference>
<dbReference type="PROSITE" id="PS50075">
    <property type="entry name" value="CARRIER"/>
    <property type="match status" value="2"/>
</dbReference>
<feature type="domain" description="Carrier" evidence="6">
    <location>
        <begin position="2821"/>
        <end position="2896"/>
    </location>
</feature>
<sequence>MTDGDARLREYLNTAVASLREANRKLREVTEARHEPIAIVGMSCRYPGGVRTPDELWRLAAEGRDAITPFPADRGWDVAGLYDPEPGKPGRTYVREGGFLHDVAGFDAEFFGISPREALAMDPQQRLLLELSWEAIERGGIDPHALRGTATGVFTGVMTSGYGSGPHEGGTAADDYLPIGTAVSIASGRISYTLGFEGPTLTLDTSCSSSLVALHLAAQALRRGECSLALAGAALVMSTPLAFVEFSRQRALSPDARCKPFAAAANGTAWAEGAGMLLVERLSDAQRLGHPVLAVLKGSAMNSDGASNGLTAPNGLSQRAVIEQALADARLGPADVDVIEAHGTGTTLGDPIEAEALLAAYGRRRTADRPALLGSLKSNIGHAQAAAGVAGVIKLVHGMRHGLVPATLHVDRPTPHVDWDSGALRLVTEPTPWPETGAPKRAAISSFGISGTNAHAIFEEPPARQEDPREIRDRLVPCVLSGSTARALRAQAATLLSRLGESTVDELPVGDIAYSLATGRAALEHRAVLLAEDAAGLRAELTKLADGGSGPVTGSVRDVDLAFAFTGQGSQRAGMGRALAEEVPEFAAAFDEVCALLDPALPQPLREVFFDGNGPVDRTDFAQAGLFALQVALFRTLEAWGVVPEALIGHSIGELAIAHVSGVLSLEDACTLVAARGALMRDLPPGGAMAAIQATAAELEPTLGEHVSIAALNTPSSTVVSGTEHAVAELVRAWEEHGRKVKRLAVGHAFHSALMEPVLAEFRRVAEGLTYRAPEIPVFSTLTGRLAADGDLTTPGYWVRHVREPVRFSDTVRALADGGAGRILELGPDGVLTALARDCLPDDAELIPALRADQPEYQTLLSAVAELHARGSVVDWSAVLSGQDVRRVPLPTYAFQHERFWLGGERPAPSGRYRIEWRPVPIPERTTVDGTWLVIGDGEPHEAVCAEALRRRGATVVTEPEPGLAGVVALRHRDLMSIVDLLRDDAPVWCVTSGAVSAGERVRDPGQAPVWGLGRVAALELPDRWGGLVDLPATVDEAAGDLFAAALVSGEDQVAIRDGLFGRRLVKAPEQTPAPWSPGETVLITGGTGALGAEVAKWLARRGAGHLVLTSRRGEAAPGAAELVTELTELGAGAVTITACDVADRDALAALLAEHPPDSVVHAAGVLDDGVLESLDGERFDRVLAPKVDGARNLHELTGGLRAFVLFSSASSTVGNAGQANYAAANAYLDALAEQRHADGLPATSIAWGAWAAGMADEVTGGADKLRRGGMTPLLPDQAITALDGAIGANEPCLTVANVDWARFAPAFTAARPSPLLAELVDNGPEEHGGAVRLDLLPAAERERAALDLVREQAAIVLGHAGRAAVSPSKPFRELGFDSLTVVELRGRVNAATGARLAPTALFDHPTPAALAAHLTGALTATATPKVSTVDPVGAEADDPIAIIAMSCRFPGGIRTPEQLWDLVAAEGDAISGLPSDRGWDLGSLIDDDPDKPGTTYARGGGFLHDVAEFDAEFFGISPREAAATDPQQRLLLEIAWEAFERAGIDATTVRGSRTGVFAGANGVDYILALRANAVAEGYLGTGGVSSVMSGRIAYSFGLQGPSMTIDTACSASLVALHLAVGSLRRGECSLALAGGATVMSSPLLLTEFSRQRGLAPDGRCKAFAAAADGTGWGEGAGMLLVERLSDARRNGHPVLAIVRGTAVNSDGASNGLTAPNGIAQQHVIEQALADARLAPSEIDAVEAHGTGTKLGDPIEAQALLAAYGQDRRAPLWLGSVKSNIGHTMAAAGIAGVIKMVEAMRHETLPATLHVDAPTPHVDWSAGAVELLTEAWRWDEDGHPRRAGVTSFGISGTNAHVIIEQPEAVPAARSVSAVETTVLPFTVSAHSEAALRAQARQLSKVDAEPADFAYSLATTRAALPHRAVVTADGDGELRAGLAALAAGSAAPGVQTGLAVEAPRLAVLFTGQGSQRAGMAAELAATHPDFREDFDAVVAELNGHLAVPLESVLAGEAESVDDTGYTQPALFAVEVALYRLFERWGVVPSLLAGHSIGELAAAHVAGVLSLEDACALVAARGRLMRDLPGGGAMAALRATEDEVRPLLTDAVALAAVNGPESVVVSGDADAVDELAATFEARGRKVKRLQVSHAFHSPRMDPMLDEFARVAARMTYSPPRIPIVSTVTGRIEPGVATPEYWVRQIREPVRFHDGVRGLAAEGATAYLELGPGGTLASMTRDCLDAPAPAVAALRADRPETRAVTEALGALRVHGVPIDWDAYFAGHGASRVPLPTYAFQPQRHWLPPSAAKAGTGEDPFWTAVDLGDADSLTRTLGLDETARGSLESLLPALAAWRHRKSTVARWRYRVAWRPVPDVAPASALGRWLVLSPPATPLADDCRAALAAHGADVTVAEVDPATPEWPELAGVDGVLSLLALDERGEPVPAGLAATVSLVQSVVDGPRVWCATTGAVSTGSGDRLDSPVQAQLWGLGRVAALELPGRWGGLVDLPPRLDARGGERLAAVLSGRAERETAIRQHGTYVRRLVRPPSGPPARSWRPSGTVLVTGGTGALGAEVTRWLAESGAAHVVVTSRRGEDSPDAARTRAAVAATGAELTIAACDVADRGQLAALLAAHPPTSVFHVAGVLDDGIFDALDPERYATVLRPKVLGGRNLHELTADLDLSAFVLFSSVTATVGSAGQANYAAANAFLDAFAEARRDQGLPATSVAWGPWAGGGMAADGAVVEARLLRGGLAGLSPALAIQALQESLDRDDTVVTVVDVDWPRFGETRPEPLFAEVAEVPAVTGDSAPLRERLASLPVADRAGELAEVVRAQVAAVLGHAGNTAVPLTRPFSELGFDSLTVVELRNQLGAATGVALPSTVVFDHPTPKALACFLADQFGPAPEPAAPPRSAPPPDDTDLDTASLAELLDLVDDELSRS</sequence>
<dbReference type="Pfam" id="PF16197">
    <property type="entry name" value="KAsynt_C_assoc"/>
    <property type="match status" value="2"/>
</dbReference>
<dbReference type="SUPFAM" id="SSF55048">
    <property type="entry name" value="Probable ACP-binding domain of malonyl-CoA ACP transacylase"/>
    <property type="match status" value="2"/>
</dbReference>
<dbReference type="Proteomes" id="UP001501116">
    <property type="component" value="Unassembled WGS sequence"/>
</dbReference>
<dbReference type="SUPFAM" id="SSF47336">
    <property type="entry name" value="ACP-like"/>
    <property type="match status" value="2"/>
</dbReference>
<dbReference type="Gene3D" id="3.40.366.10">
    <property type="entry name" value="Malonyl-Coenzyme A Acyl Carrier Protein, domain 2"/>
    <property type="match status" value="2"/>
</dbReference>
<dbReference type="InterPro" id="IPR036291">
    <property type="entry name" value="NAD(P)-bd_dom_sf"/>
</dbReference>
<dbReference type="Gene3D" id="6.10.140.1830">
    <property type="match status" value="1"/>
</dbReference>
<organism evidence="8 9">
    <name type="scientific">Amycolatopsis minnesotensis</name>
    <dbReference type="NCBI Taxonomy" id="337894"/>
    <lineage>
        <taxon>Bacteria</taxon>
        <taxon>Bacillati</taxon>
        <taxon>Actinomycetota</taxon>
        <taxon>Actinomycetes</taxon>
        <taxon>Pseudonocardiales</taxon>
        <taxon>Pseudonocardiaceae</taxon>
        <taxon>Amycolatopsis</taxon>
    </lineage>
</organism>
<proteinExistence type="predicted"/>
<dbReference type="SMART" id="SM01294">
    <property type="entry name" value="PKS_PP_betabranch"/>
    <property type="match status" value="2"/>
</dbReference>
<dbReference type="SMART" id="SM00825">
    <property type="entry name" value="PKS_KS"/>
    <property type="match status" value="2"/>
</dbReference>
<dbReference type="Gene3D" id="3.40.47.10">
    <property type="match status" value="2"/>
</dbReference>
<dbReference type="InterPro" id="IPR020841">
    <property type="entry name" value="PKS_Beta-ketoAc_synthase_dom"/>
</dbReference>
<dbReference type="InterPro" id="IPR041618">
    <property type="entry name" value="PKS_DE"/>
</dbReference>
<protein>
    <submittedName>
        <fullName evidence="8">Uncharacterized protein</fullName>
    </submittedName>
</protein>
<dbReference type="Gene3D" id="1.10.1200.10">
    <property type="entry name" value="ACP-like"/>
    <property type="match status" value="2"/>
</dbReference>
<gene>
    <name evidence="8" type="ORF">GCM10009754_39950</name>
</gene>
<evidence type="ECO:0000259" key="6">
    <source>
        <dbReference type="PROSITE" id="PS50075"/>
    </source>
</evidence>
<comment type="caution">
    <text evidence="8">The sequence shown here is derived from an EMBL/GenBank/DDBJ whole genome shotgun (WGS) entry which is preliminary data.</text>
</comment>
<dbReference type="NCBIfam" id="NF045894">
    <property type="entry name" value="PKS_plus_SDR"/>
    <property type="match status" value="1"/>
</dbReference>
<evidence type="ECO:0000259" key="7">
    <source>
        <dbReference type="PROSITE" id="PS52004"/>
    </source>
</evidence>
<reference evidence="8 9" key="1">
    <citation type="journal article" date="2019" name="Int. J. Syst. Evol. Microbiol.">
        <title>The Global Catalogue of Microorganisms (GCM) 10K type strain sequencing project: providing services to taxonomists for standard genome sequencing and annotation.</title>
        <authorList>
            <consortium name="The Broad Institute Genomics Platform"/>
            <consortium name="The Broad Institute Genome Sequencing Center for Infectious Disease"/>
            <person name="Wu L."/>
            <person name="Ma J."/>
        </authorList>
    </citation>
    <scope>NUCLEOTIDE SEQUENCE [LARGE SCALE GENOMIC DNA]</scope>
    <source>
        <strain evidence="8 9">JCM 14545</strain>
    </source>
</reference>
<dbReference type="InterPro" id="IPR050091">
    <property type="entry name" value="PKS_NRPS_Biosynth_Enz"/>
</dbReference>
<dbReference type="CDD" id="cd08952">
    <property type="entry name" value="KR_1_SDR_x"/>
    <property type="match status" value="2"/>
</dbReference>
<dbReference type="Pfam" id="PF00698">
    <property type="entry name" value="Acyl_transf_1"/>
    <property type="match status" value="2"/>
</dbReference>
<dbReference type="PANTHER" id="PTHR43775">
    <property type="entry name" value="FATTY ACID SYNTHASE"/>
    <property type="match status" value="1"/>
</dbReference>
<dbReference type="SUPFAM" id="SSF53901">
    <property type="entry name" value="Thiolase-like"/>
    <property type="match status" value="2"/>
</dbReference>
<feature type="domain" description="Ketosynthase family 3 (KS3)" evidence="7">
    <location>
        <begin position="34"/>
        <end position="460"/>
    </location>
</feature>
<dbReference type="SUPFAM" id="SSF51735">
    <property type="entry name" value="NAD(P)-binding Rossmann-fold domains"/>
    <property type="match status" value="4"/>
</dbReference>
<dbReference type="SMART" id="SM00827">
    <property type="entry name" value="PKS_AT"/>
    <property type="match status" value="2"/>
</dbReference>
<dbReference type="InterPro" id="IPR006162">
    <property type="entry name" value="Ppantetheine_attach_site"/>
</dbReference>
<dbReference type="SUPFAM" id="SSF52151">
    <property type="entry name" value="FabD/lysophospholipase-like"/>
    <property type="match status" value="2"/>
</dbReference>
<dbReference type="InterPro" id="IPR020806">
    <property type="entry name" value="PKS_PP-bd"/>
</dbReference>
<dbReference type="InterPro" id="IPR016039">
    <property type="entry name" value="Thiolase-like"/>
</dbReference>
<dbReference type="Gene3D" id="3.40.50.720">
    <property type="entry name" value="NAD(P)-binding Rossmann-like Domain"/>
    <property type="match status" value="2"/>
</dbReference>
<dbReference type="PROSITE" id="PS52004">
    <property type="entry name" value="KS3_2"/>
    <property type="match status" value="2"/>
</dbReference>
<accession>A0ABN2R601</accession>
<keyword evidence="9" id="KW-1185">Reference proteome</keyword>
<dbReference type="InterPro" id="IPR057326">
    <property type="entry name" value="KR_dom"/>
</dbReference>
<dbReference type="Pfam" id="PF00109">
    <property type="entry name" value="ketoacyl-synt"/>
    <property type="match status" value="2"/>
</dbReference>
<dbReference type="InterPro" id="IPR016035">
    <property type="entry name" value="Acyl_Trfase/lysoPLipase"/>
</dbReference>
<dbReference type="InterPro" id="IPR032821">
    <property type="entry name" value="PKS_assoc"/>
</dbReference>
<evidence type="ECO:0000256" key="1">
    <source>
        <dbReference type="ARBA" id="ARBA00022450"/>
    </source>
</evidence>
<dbReference type="EMBL" id="BAAANN010000015">
    <property type="protein sequence ID" value="GAA1964239.1"/>
    <property type="molecule type" value="Genomic_DNA"/>
</dbReference>
<evidence type="ECO:0000313" key="9">
    <source>
        <dbReference type="Proteomes" id="UP001501116"/>
    </source>
</evidence>
<evidence type="ECO:0000256" key="5">
    <source>
        <dbReference type="SAM" id="MobiDB-lite"/>
    </source>
</evidence>
<dbReference type="InterPro" id="IPR001227">
    <property type="entry name" value="Ac_transferase_dom_sf"/>
</dbReference>
<feature type="region of interest" description="Disordered" evidence="5">
    <location>
        <begin position="2897"/>
        <end position="2918"/>
    </location>
</feature>
<dbReference type="PROSITE" id="PS00012">
    <property type="entry name" value="PHOSPHOPANTETHEINE"/>
    <property type="match status" value="2"/>
</dbReference>
<dbReference type="SMART" id="SM00822">
    <property type="entry name" value="PKS_KR"/>
    <property type="match status" value="2"/>
</dbReference>
<dbReference type="Gene3D" id="3.30.70.3290">
    <property type="match status" value="2"/>
</dbReference>
<dbReference type="SMART" id="SM00823">
    <property type="entry name" value="PKS_PP"/>
    <property type="match status" value="2"/>
</dbReference>
<dbReference type="PANTHER" id="PTHR43775:SF51">
    <property type="entry name" value="INACTIVE PHENOLPHTHIOCEROL SYNTHESIS POLYKETIDE SYNTHASE TYPE I PKS1-RELATED"/>
    <property type="match status" value="1"/>
</dbReference>
<feature type="domain" description="Carrier" evidence="6">
    <location>
        <begin position="1344"/>
        <end position="1419"/>
    </location>
</feature>
<dbReference type="CDD" id="cd00833">
    <property type="entry name" value="PKS"/>
    <property type="match status" value="2"/>
</dbReference>
<dbReference type="Pfam" id="PF18369">
    <property type="entry name" value="PKS_DE"/>
    <property type="match status" value="1"/>
</dbReference>
<evidence type="ECO:0000256" key="2">
    <source>
        <dbReference type="ARBA" id="ARBA00022553"/>
    </source>
</evidence>
<dbReference type="InterPro" id="IPR036736">
    <property type="entry name" value="ACP-like_sf"/>
</dbReference>
<keyword evidence="2" id="KW-0597">Phosphoprotein</keyword>
<dbReference type="InterPro" id="IPR014031">
    <property type="entry name" value="Ketoacyl_synth_C"/>
</dbReference>
<keyword evidence="1" id="KW-0596">Phosphopantetheine</keyword>
<dbReference type="InterPro" id="IPR014043">
    <property type="entry name" value="Acyl_transferase_dom"/>
</dbReference>
<feature type="compositionally biased region" description="Pro residues" evidence="5">
    <location>
        <begin position="2899"/>
        <end position="2912"/>
    </location>
</feature>
<dbReference type="PROSITE" id="PS00606">
    <property type="entry name" value="KS3_1"/>
    <property type="match status" value="1"/>
</dbReference>
<dbReference type="InterPro" id="IPR013968">
    <property type="entry name" value="PKS_KR"/>
</dbReference>
<dbReference type="Pfam" id="PF00550">
    <property type="entry name" value="PP-binding"/>
    <property type="match status" value="2"/>
</dbReference>